<sequence>MIKWAESERYIQFKRSNLYREMKLCKLLARPTEHKSFKDQLPTYSFKELFKSGDTSAANGLAGISRQSATTDNSDSTHTCEYYDEPDLEIASKEPSETQSFEPTVLEGQQYSTDHETDAKRTFRKSSEYSKYFKIRRQSIPWATMAPTKAVQDTDIKRPSPLVENSLKQDEENTKTRRKSEPIHLIGRKVGRKDSRNSDSSSVSYAPFLNSEAYTAKRSEFWSSVGKLLDSASADDNLLTGATSTKTNDSLRRKMELLEERQHIPFQRLKEILLSSQEGMQDFIAYLLPTKGINLIDFWLDCETIYMDVENRPAAERVRAKFSLLRELEDRYVLRLTPKARRHLEIAINTLSNQLLPCNSDPDAVLAQKLGELMFDRIQYDTLRHLRSYWLPCWLLHWEIRLKQYHFLPTTQGGSSLFYLPSLNSASGARSFEASDSYNYFSKYSNLPSGEITHMYSLGGSPMEANSEARDPSDEQEWTAEVNARFLENSLSGEGLIEVSQNRSVLKNRVNRQLLPSIPSTLAPNMAGHASGSVKSQMTVSRGEPKNVVCDGDLEHHALPFKSLFLAWSVPCNPEQALGTARAPGSSWETLRSRNLLKQTPLPESTENTTEQLTSVYIQPLQVALGLQKEMAQYPQKDTKNVGTANRLSHKNTQLAKELLTVQPNIVPNVRDRPEFNEEADAMKKCILTALRMDAACGGPFQTFLERRKLEKLNYALGFIQAVHDLSRQHICPPPNRFTRLSKAWHIVNTFLLSTAPCSLQLDDDMVREVTDGLRTKRNHVPSTIYDRVQELCLNLLVPVWIEYLKHDALSYARASYSHNDELPAPESPEDLEVSFLNESITIRRKPIPILKHKRGMLEHPADWEQLSLEERRQRIRIALEQRRITERERKRALRDVRRRQKEEADAKKSKGQTIGLIKLMTDGNKSSTGIINQPSGRLTRTAGGSKKNSMKVLVGSKILMSQFQKWLSEHHRAQTDPKEIQRYAGLVRQISFIADVTKFLAKPINRMKAEQLEKRVKKAEILYNLYLAENCPQPVSVPAKLIKKLRSENERPSTATLKGIREQQFSTLDPLFGQFLQEFADKLGLTVTQLERVSDEELSTLVAEPVGRQTSHSKLRVSYRTQPTVEDREKFEVMLASCAFKPLTFEVIMFYQYLVKSGRHENRPFIDQNLIFYIEALRYQAICRGRVHQSVVRQKAACILLTFLESVFPPQLQIELPSEVRTHLVQRVHHQLNNKTPLPSNLFEDAAVQLFRQLLPYWAGFRRNVLFAKDSARDLSLPITERYRTAPEIPWLAAPLTELAYKHQALLVQRLRAYGNWSKSDVDCTLPDLPEEMHANTVSFSIKNGVGWGHHEE</sequence>
<dbReference type="GO" id="GO:0001965">
    <property type="term" value="F:G-protein alpha-subunit binding"/>
    <property type="evidence" value="ECO:0007669"/>
    <property type="project" value="InterPro"/>
</dbReference>
<evidence type="ECO:0008006" key="4">
    <source>
        <dbReference type="Google" id="ProtNLM"/>
    </source>
</evidence>
<dbReference type="InterPro" id="IPR042651">
    <property type="entry name" value="Rgs22"/>
</dbReference>
<dbReference type="Proteomes" id="UP000699462">
    <property type="component" value="Unassembled WGS sequence"/>
</dbReference>
<dbReference type="InterPro" id="IPR044926">
    <property type="entry name" value="RGS_subdomain_2"/>
</dbReference>
<feature type="region of interest" description="Disordered" evidence="1">
    <location>
        <begin position="148"/>
        <end position="182"/>
    </location>
</feature>
<dbReference type="EMBL" id="JTDF01000452">
    <property type="protein sequence ID" value="KAF8571550.1"/>
    <property type="molecule type" value="Genomic_DNA"/>
</dbReference>
<comment type="caution">
    <text evidence="2">The sequence shown here is derived from an EMBL/GenBank/DDBJ whole genome shotgun (WGS) entry which is preliminary data.</text>
</comment>
<feature type="compositionally biased region" description="Basic and acidic residues" evidence="1">
    <location>
        <begin position="167"/>
        <end position="182"/>
    </location>
</feature>
<dbReference type="GO" id="GO:0005634">
    <property type="term" value="C:nucleus"/>
    <property type="evidence" value="ECO:0007669"/>
    <property type="project" value="TreeGrafter"/>
</dbReference>
<dbReference type="InterPro" id="IPR036305">
    <property type="entry name" value="RGS_sf"/>
</dbReference>
<evidence type="ECO:0000313" key="2">
    <source>
        <dbReference type="EMBL" id="KAF8571550.1"/>
    </source>
</evidence>
<keyword evidence="3" id="KW-1185">Reference proteome</keyword>
<proteinExistence type="predicted"/>
<protein>
    <recommendedName>
        <fullName evidence="4">RGS domain-containing protein</fullName>
    </recommendedName>
</protein>
<feature type="region of interest" description="Disordered" evidence="1">
    <location>
        <begin position="889"/>
        <end position="910"/>
    </location>
</feature>
<dbReference type="SUPFAM" id="SSF48097">
    <property type="entry name" value="Regulator of G-protein signaling, RGS"/>
    <property type="match status" value="3"/>
</dbReference>
<name>A0A8T0DVF4_9TREM</name>
<organism evidence="2 3">
    <name type="scientific">Paragonimus westermani</name>
    <dbReference type="NCBI Taxonomy" id="34504"/>
    <lineage>
        <taxon>Eukaryota</taxon>
        <taxon>Metazoa</taxon>
        <taxon>Spiralia</taxon>
        <taxon>Lophotrochozoa</taxon>
        <taxon>Platyhelminthes</taxon>
        <taxon>Trematoda</taxon>
        <taxon>Digenea</taxon>
        <taxon>Plagiorchiida</taxon>
        <taxon>Troglotremata</taxon>
        <taxon>Troglotrematidae</taxon>
        <taxon>Paragonimus</taxon>
    </lineage>
</organism>
<dbReference type="PANTHER" id="PTHR46583:SF2">
    <property type="entry name" value="RGS DOMAIN-CONTAINING PROTEIN"/>
    <property type="match status" value="1"/>
</dbReference>
<evidence type="ECO:0000313" key="3">
    <source>
        <dbReference type="Proteomes" id="UP000699462"/>
    </source>
</evidence>
<reference evidence="2 3" key="1">
    <citation type="submission" date="2019-07" db="EMBL/GenBank/DDBJ databases">
        <title>Annotation for the trematode Paragonimus westermani.</title>
        <authorList>
            <person name="Choi Y.-J."/>
        </authorList>
    </citation>
    <scope>NUCLEOTIDE SEQUENCE [LARGE SCALE GENOMIC DNA]</scope>
    <source>
        <strain evidence="2">180907_Pwestermani</strain>
    </source>
</reference>
<gene>
    <name evidence="2" type="ORF">P879_01184</name>
</gene>
<dbReference type="GO" id="GO:0009966">
    <property type="term" value="P:regulation of signal transduction"/>
    <property type="evidence" value="ECO:0007669"/>
    <property type="project" value="InterPro"/>
</dbReference>
<dbReference type="GO" id="GO:0005737">
    <property type="term" value="C:cytoplasm"/>
    <property type="evidence" value="ECO:0007669"/>
    <property type="project" value="TreeGrafter"/>
</dbReference>
<dbReference type="PANTHER" id="PTHR46583">
    <property type="entry name" value="REGULATOR OF G-PROTEIN SIGNALING 22"/>
    <property type="match status" value="1"/>
</dbReference>
<evidence type="ECO:0000256" key="1">
    <source>
        <dbReference type="SAM" id="MobiDB-lite"/>
    </source>
</evidence>
<dbReference type="OrthoDB" id="10013157at2759"/>
<accession>A0A8T0DVF4</accession>
<dbReference type="Gene3D" id="1.10.167.10">
    <property type="entry name" value="Regulator of G-protein Signalling 4, domain 2"/>
    <property type="match status" value="3"/>
</dbReference>
<feature type="compositionally biased region" description="Basic and acidic residues" evidence="1">
    <location>
        <begin position="889"/>
        <end position="909"/>
    </location>
</feature>